<proteinExistence type="inferred from homology"/>
<evidence type="ECO:0000256" key="11">
    <source>
        <dbReference type="ARBA" id="ARBA00023136"/>
    </source>
</evidence>
<evidence type="ECO:0000256" key="14">
    <source>
        <dbReference type="SAM" id="Phobius"/>
    </source>
</evidence>
<evidence type="ECO:0000256" key="5">
    <source>
        <dbReference type="ARBA" id="ARBA00022692"/>
    </source>
</evidence>
<evidence type="ECO:0000256" key="12">
    <source>
        <dbReference type="ARBA" id="ARBA00023242"/>
    </source>
</evidence>
<sequence length="585" mass="65292">MVYRNARDQAMASADFAKLAQVILRQRFVRACVYELPFAYAVAVVGNLNLKRGIFSVAYALVSPRTLVYMVAAYVVGLVVLIIHARLFQVTRAAHSSHFPRLQRLLRHPANTGMTVSVYVLLSYFLLLVHRGMFGGGVARMWLYPEGYYGPPQLNPSWLAQWAFATAIGVSYAVQLIMDERLQLAFPAIEQSRIYTLKDRLPHSFSYAFGFVSGAIWRFWLGYFMFGWGLYRSVCGVLSHLISTSSYAVGSPLFSFGGIVVWLHSGMLVVLTWEFAHQLFEIIVTEPTHINELSLDRNLCLVNGLKHTDSQLIQHLAYQELYRLVAYNPEQRVEILADIDRASGTMWAQISGQCISVIKVATEQLQAQAPPEKTKAPPAARSNAPPAAATLKAGGAPMKDILLRNRKTPQTSTAEPLTKADASSTPDLFGVEAEGLEKYVLTMLRDMLLQSTLGQRLLQRSRRARSISTFANFQQQVWAIRSLMQLVECSILDDKYGVVQGDIAMVLEVLFAYLKELERSAAQGDGARGANGYNVQATSRQTVAMIQVLRNALYSFTTSFYEYLEALKLPPAQAQPLQQFADFQA</sequence>
<keyword evidence="9" id="KW-0811">Translocation</keyword>
<keyword evidence="8 14" id="KW-1133">Transmembrane helix</keyword>
<reference evidence="15" key="1">
    <citation type="submission" date="2022-07" db="EMBL/GenBank/DDBJ databases">
        <title>Phylogenomic reconstructions and comparative analyses of Kickxellomycotina fungi.</title>
        <authorList>
            <person name="Reynolds N.K."/>
            <person name="Stajich J.E."/>
            <person name="Barry K."/>
            <person name="Grigoriev I.V."/>
            <person name="Crous P."/>
            <person name="Smith M.E."/>
        </authorList>
    </citation>
    <scope>NUCLEOTIDE SEQUENCE</scope>
    <source>
        <strain evidence="15">NRRL 1565</strain>
    </source>
</reference>
<dbReference type="Pfam" id="PF09531">
    <property type="entry name" value="Ndc1_Nup"/>
    <property type="match status" value="1"/>
</dbReference>
<comment type="caution">
    <text evidence="15">The sequence shown here is derived from an EMBL/GenBank/DDBJ whole genome shotgun (WGS) entry which is preliminary data.</text>
</comment>
<dbReference type="PANTHER" id="PTHR13269">
    <property type="entry name" value="NUCLEOPORIN NDC1"/>
    <property type="match status" value="1"/>
</dbReference>
<keyword evidence="16" id="KW-1185">Reference proteome</keyword>
<organism evidence="15 16">
    <name type="scientific">Coemansia guatemalensis</name>
    <dbReference type="NCBI Taxonomy" id="2761395"/>
    <lineage>
        <taxon>Eukaryota</taxon>
        <taxon>Fungi</taxon>
        <taxon>Fungi incertae sedis</taxon>
        <taxon>Zoopagomycota</taxon>
        <taxon>Kickxellomycotina</taxon>
        <taxon>Kickxellomycetes</taxon>
        <taxon>Kickxellales</taxon>
        <taxon>Kickxellaceae</taxon>
        <taxon>Coemansia</taxon>
    </lineage>
</organism>
<dbReference type="GO" id="GO:0070762">
    <property type="term" value="C:nuclear pore transmembrane ring"/>
    <property type="evidence" value="ECO:0007669"/>
    <property type="project" value="TreeGrafter"/>
</dbReference>
<dbReference type="InterPro" id="IPR019049">
    <property type="entry name" value="Nucleoporin_prot_Ndc1/Nup"/>
</dbReference>
<evidence type="ECO:0000256" key="2">
    <source>
        <dbReference type="ARBA" id="ARBA00004567"/>
    </source>
</evidence>
<evidence type="ECO:0000256" key="3">
    <source>
        <dbReference type="ARBA" id="ARBA00005760"/>
    </source>
</evidence>
<evidence type="ECO:0000256" key="7">
    <source>
        <dbReference type="ARBA" id="ARBA00022927"/>
    </source>
</evidence>
<dbReference type="PANTHER" id="PTHR13269:SF6">
    <property type="entry name" value="NUCLEOPORIN NDC1"/>
    <property type="match status" value="1"/>
</dbReference>
<feature type="region of interest" description="Disordered" evidence="13">
    <location>
        <begin position="368"/>
        <end position="391"/>
    </location>
</feature>
<feature type="transmembrane region" description="Helical" evidence="14">
    <location>
        <begin position="109"/>
        <end position="129"/>
    </location>
</feature>
<comment type="subcellular location">
    <subcellularLocation>
        <location evidence="1">Nucleus membrane</location>
        <topology evidence="1">Multi-pass membrane protein</topology>
    </subcellularLocation>
    <subcellularLocation>
        <location evidence="2">Nucleus</location>
        <location evidence="2">Nuclear pore complex</location>
    </subcellularLocation>
</comment>
<dbReference type="GO" id="GO:0031965">
    <property type="term" value="C:nuclear membrane"/>
    <property type="evidence" value="ECO:0007669"/>
    <property type="project" value="UniProtKB-SubCell"/>
</dbReference>
<comment type="similarity">
    <text evidence="3">Belongs to the NDC1 family.</text>
</comment>
<gene>
    <name evidence="15" type="ORF">H4R20_000376</name>
</gene>
<evidence type="ECO:0000256" key="6">
    <source>
        <dbReference type="ARBA" id="ARBA00022816"/>
    </source>
</evidence>
<feature type="compositionally biased region" description="Low complexity" evidence="13">
    <location>
        <begin position="368"/>
        <end position="389"/>
    </location>
</feature>
<feature type="transmembrane region" description="Helical" evidence="14">
    <location>
        <begin position="251"/>
        <end position="273"/>
    </location>
</feature>
<keyword evidence="11 14" id="KW-0472">Membrane</keyword>
<feature type="transmembrane region" description="Helical" evidence="14">
    <location>
        <begin position="158"/>
        <end position="178"/>
    </location>
</feature>
<keyword evidence="7" id="KW-0653">Protein transport</keyword>
<keyword evidence="10" id="KW-0906">Nuclear pore complex</keyword>
<feature type="transmembrane region" description="Helical" evidence="14">
    <location>
        <begin position="28"/>
        <end position="46"/>
    </location>
</feature>
<evidence type="ECO:0000313" key="16">
    <source>
        <dbReference type="Proteomes" id="UP001140094"/>
    </source>
</evidence>
<feature type="transmembrane region" description="Helical" evidence="14">
    <location>
        <begin position="207"/>
        <end position="231"/>
    </location>
</feature>
<evidence type="ECO:0000256" key="13">
    <source>
        <dbReference type="SAM" id="MobiDB-lite"/>
    </source>
</evidence>
<dbReference type="EMBL" id="JANBUO010000011">
    <property type="protein sequence ID" value="KAJ2809072.1"/>
    <property type="molecule type" value="Genomic_DNA"/>
</dbReference>
<dbReference type="AlphaFoldDB" id="A0A9W8HZ96"/>
<dbReference type="GO" id="GO:0006999">
    <property type="term" value="P:nuclear pore organization"/>
    <property type="evidence" value="ECO:0007669"/>
    <property type="project" value="TreeGrafter"/>
</dbReference>
<evidence type="ECO:0000256" key="4">
    <source>
        <dbReference type="ARBA" id="ARBA00022448"/>
    </source>
</evidence>
<feature type="transmembrane region" description="Helical" evidence="14">
    <location>
        <begin position="66"/>
        <end position="88"/>
    </location>
</feature>
<keyword evidence="4" id="KW-0813">Transport</keyword>
<keyword evidence="5 14" id="KW-0812">Transmembrane</keyword>
<keyword evidence="12" id="KW-0539">Nucleus</keyword>
<name>A0A9W8HZ96_9FUNG</name>
<dbReference type="GO" id="GO:0030674">
    <property type="term" value="F:protein-macromolecule adaptor activity"/>
    <property type="evidence" value="ECO:0007669"/>
    <property type="project" value="TreeGrafter"/>
</dbReference>
<protein>
    <recommendedName>
        <fullName evidence="17">Nucleoporin protein Ndc1-Nup</fullName>
    </recommendedName>
</protein>
<dbReference type="GO" id="GO:0005816">
    <property type="term" value="C:spindle pole body"/>
    <property type="evidence" value="ECO:0007669"/>
    <property type="project" value="TreeGrafter"/>
</dbReference>
<dbReference type="Proteomes" id="UP001140094">
    <property type="component" value="Unassembled WGS sequence"/>
</dbReference>
<evidence type="ECO:0000256" key="1">
    <source>
        <dbReference type="ARBA" id="ARBA00004232"/>
    </source>
</evidence>
<evidence type="ECO:0000313" key="15">
    <source>
        <dbReference type="EMBL" id="KAJ2809072.1"/>
    </source>
</evidence>
<dbReference type="GO" id="GO:0015031">
    <property type="term" value="P:protein transport"/>
    <property type="evidence" value="ECO:0007669"/>
    <property type="project" value="UniProtKB-KW"/>
</dbReference>
<evidence type="ECO:0000256" key="9">
    <source>
        <dbReference type="ARBA" id="ARBA00023010"/>
    </source>
</evidence>
<accession>A0A9W8HZ96</accession>
<evidence type="ECO:0000256" key="10">
    <source>
        <dbReference type="ARBA" id="ARBA00023132"/>
    </source>
</evidence>
<keyword evidence="6" id="KW-0509">mRNA transport</keyword>
<evidence type="ECO:0008006" key="17">
    <source>
        <dbReference type="Google" id="ProtNLM"/>
    </source>
</evidence>
<dbReference type="OrthoDB" id="67850at2759"/>
<evidence type="ECO:0000256" key="8">
    <source>
        <dbReference type="ARBA" id="ARBA00022989"/>
    </source>
</evidence>
<dbReference type="GO" id="GO:0051028">
    <property type="term" value="P:mRNA transport"/>
    <property type="evidence" value="ECO:0007669"/>
    <property type="project" value="UniProtKB-KW"/>
</dbReference>